<reference evidence="2 3" key="1">
    <citation type="submission" date="2012-10" db="EMBL/GenBank/DDBJ databases">
        <title>Towards defining the chloroviruses: a genomic journey through a genus of large DNA viruses.</title>
        <authorList>
            <person name="Jeanniard A."/>
            <person name="Dunigan D.D."/>
            <person name="Gurnon J.R."/>
            <person name="Agarkova I."/>
            <person name="Kang M."/>
            <person name="Vitek J."/>
            <person name="Duncan G."/>
            <person name="McClung O.W."/>
            <person name="Larsen M."/>
            <person name="Claverie J.-M."/>
            <person name="Van Etten J.L."/>
            <person name="Blanc G."/>
        </authorList>
    </citation>
    <scope>NUCLEOTIDE SEQUENCE [LARGE SCALE GENOMIC DNA]</scope>
</reference>
<dbReference type="GeneID" id="41900406"/>
<evidence type="ECO:0000313" key="2">
    <source>
        <dbReference type="EMBL" id="AGE50496.1"/>
    </source>
</evidence>
<proteinExistence type="predicted"/>
<feature type="region of interest" description="Disordered" evidence="1">
    <location>
        <begin position="54"/>
        <end position="127"/>
    </location>
</feature>
<dbReference type="EMBL" id="JX997159">
    <property type="protein sequence ID" value="AGE50496.1"/>
    <property type="molecule type" value="Genomic_DNA"/>
</dbReference>
<evidence type="ECO:0000313" key="3">
    <source>
        <dbReference type="Proteomes" id="UP000243236"/>
    </source>
</evidence>
<sequence>MHRIAESPGPLSKHFPRQIKVDLETDVDLETIVDEEEDSESDGDDVGIEAIDEIVLPGNESLIDDNADVEEDDKEVEEDDKEVEEDDKEVEEDDKEVEEDDKEVEEEDKEVEEDDKEVEEDDKEVEEAKEDVVFEISHDLSPEEDISIRYYEDVSPVVEHFSLMRKENGMYIVPFSKPLVIQTPVVVLNEPLTNTASLKVSAKFAKFIDGVEQSILAATKVNKSLWFKKDLDNATIEGGFKSFLDGNILKVKVDKDLASFDEEERLIGNDFETPIGVRCILEASEINFGQLEFGVIFSLVQVQLVKPPKCKITKFKKPVTTYFE</sequence>
<dbReference type="RefSeq" id="YP_009701832.1">
    <property type="nucleotide sequence ID" value="NC_044937.1"/>
</dbReference>
<dbReference type="KEGG" id="vg:41900406"/>
<dbReference type="Proteomes" id="UP000243236">
    <property type="component" value="Segment"/>
</dbReference>
<gene>
    <name evidence="2" type="primary">CVA-1_414L</name>
    <name evidence="2" type="ORF">PBCVCVA1_414L</name>
</gene>
<protein>
    <submittedName>
        <fullName evidence="2">Uncharacterized protein</fullName>
    </submittedName>
</protein>
<feature type="compositionally biased region" description="Acidic residues" evidence="1">
    <location>
        <begin position="62"/>
        <end position="127"/>
    </location>
</feature>
<keyword evidence="3" id="KW-1185">Reference proteome</keyword>
<evidence type="ECO:0000256" key="1">
    <source>
        <dbReference type="SAM" id="MobiDB-lite"/>
    </source>
</evidence>
<organism evidence="2 3">
    <name type="scientific">Paramecium bursaria Chlorella virus CVA-1</name>
    <dbReference type="NCBI Taxonomy" id="42683"/>
    <lineage>
        <taxon>Viruses</taxon>
        <taxon>Varidnaviria</taxon>
        <taxon>Bamfordvirae</taxon>
        <taxon>Nucleocytoviricota</taxon>
        <taxon>Megaviricetes</taxon>
        <taxon>Algavirales</taxon>
        <taxon>Phycodnaviridae</taxon>
        <taxon>Chlorovirus</taxon>
        <taxon>Chlorovirus conductrix</taxon>
        <taxon>Paramecium bursaria Chlorella virus A1</taxon>
    </lineage>
</organism>
<name>M1HLD3_9PHYC</name>
<accession>M1HLD3</accession>
<dbReference type="InterPro" id="IPR043804">
    <property type="entry name" value="DUF5871"/>
</dbReference>
<dbReference type="Pfam" id="PF19196">
    <property type="entry name" value="DUF5871"/>
    <property type="match status" value="1"/>
</dbReference>